<organism evidence="2 3">
    <name type="scientific">Rhodococcus zopfii</name>
    <dbReference type="NCBI Taxonomy" id="43772"/>
    <lineage>
        <taxon>Bacteria</taxon>
        <taxon>Bacillati</taxon>
        <taxon>Actinomycetota</taxon>
        <taxon>Actinomycetes</taxon>
        <taxon>Mycobacteriales</taxon>
        <taxon>Nocardiaceae</taxon>
        <taxon>Rhodococcus</taxon>
    </lineage>
</organism>
<feature type="domain" description="Glyoxalase/fosfomycin resistance/dioxygenase" evidence="1">
    <location>
        <begin position="12"/>
        <end position="125"/>
    </location>
</feature>
<dbReference type="EMBL" id="WBMO01000001">
    <property type="protein sequence ID" value="MDV2475699.1"/>
    <property type="molecule type" value="Genomic_DNA"/>
</dbReference>
<evidence type="ECO:0000313" key="3">
    <source>
        <dbReference type="Proteomes" id="UP001275440"/>
    </source>
</evidence>
<keyword evidence="3" id="KW-1185">Reference proteome</keyword>
<dbReference type="SUPFAM" id="SSF54593">
    <property type="entry name" value="Glyoxalase/Bleomycin resistance protein/Dihydroxybiphenyl dioxygenase"/>
    <property type="match status" value="1"/>
</dbReference>
<dbReference type="InterPro" id="IPR029068">
    <property type="entry name" value="Glyas_Bleomycin-R_OHBP_Dase"/>
</dbReference>
<gene>
    <name evidence="2" type="ORF">F8M49_10515</name>
</gene>
<accession>A0ABU3WQ20</accession>
<evidence type="ECO:0000259" key="1">
    <source>
        <dbReference type="Pfam" id="PF00903"/>
    </source>
</evidence>
<comment type="caution">
    <text evidence="2">The sequence shown here is derived from an EMBL/GenBank/DDBJ whole genome shotgun (WGS) entry which is preliminary data.</text>
</comment>
<name>A0ABU3WQ20_9NOCA</name>
<dbReference type="InterPro" id="IPR004360">
    <property type="entry name" value="Glyas_Fos-R_dOase_dom"/>
</dbReference>
<sequence length="136" mass="14821">MSPPPELPRDDRVALDFHRSVFGGRITVATDDDAHNVTDPAESDQMMYGEILSDNGFRVMVYDVPSHTAWDPGAIPVFVSARGVDAEEIAGYWGELAAGATILMPLAPAQWTPLYGMLRDRFGVTGVLDVEIAWEG</sequence>
<dbReference type="PANTHER" id="PTHR33990:SF1">
    <property type="entry name" value="PROTEIN YJDN"/>
    <property type="match status" value="1"/>
</dbReference>
<dbReference type="Pfam" id="PF00903">
    <property type="entry name" value="Glyoxalase"/>
    <property type="match status" value="1"/>
</dbReference>
<dbReference type="Proteomes" id="UP001275440">
    <property type="component" value="Unassembled WGS sequence"/>
</dbReference>
<protein>
    <submittedName>
        <fullName evidence="2">VOC family protein</fullName>
    </submittedName>
</protein>
<dbReference type="Gene3D" id="3.10.180.10">
    <property type="entry name" value="2,3-Dihydroxybiphenyl 1,2-Dioxygenase, domain 1"/>
    <property type="match status" value="1"/>
</dbReference>
<reference evidence="2 3" key="1">
    <citation type="submission" date="2019-10" db="EMBL/GenBank/DDBJ databases">
        <title>Draft Genome Assembly of Rhodococcus zopfii DSM44189.</title>
        <authorList>
            <person name="Sutton J.M."/>
            <person name="Akob D.M."/>
            <person name="Bushman T.J."/>
        </authorList>
    </citation>
    <scope>NUCLEOTIDE SEQUENCE [LARGE SCALE GENOMIC DNA]</scope>
    <source>
        <strain evidence="2 3">DSM 44189</strain>
    </source>
</reference>
<dbReference type="PANTHER" id="PTHR33990">
    <property type="entry name" value="PROTEIN YJDN-RELATED"/>
    <property type="match status" value="1"/>
</dbReference>
<evidence type="ECO:0000313" key="2">
    <source>
        <dbReference type="EMBL" id="MDV2475699.1"/>
    </source>
</evidence>
<proteinExistence type="predicted"/>